<dbReference type="AlphaFoldDB" id="A0A540WB02"/>
<evidence type="ECO:0000256" key="4">
    <source>
        <dbReference type="ARBA" id="ARBA00032321"/>
    </source>
</evidence>
<dbReference type="InterPro" id="IPR008515">
    <property type="entry name" value="Ubiquitin-like_Pup"/>
</dbReference>
<evidence type="ECO:0000313" key="8">
    <source>
        <dbReference type="Proteomes" id="UP000319103"/>
    </source>
</evidence>
<accession>A0A540WB02</accession>
<dbReference type="EMBL" id="VIGB01000003">
    <property type="protein sequence ID" value="TQF06220.1"/>
    <property type="molecule type" value="Genomic_DNA"/>
</dbReference>
<dbReference type="Proteomes" id="UP000319103">
    <property type="component" value="Unassembled WGS sequence"/>
</dbReference>
<dbReference type="HAMAP" id="MF_02106">
    <property type="entry name" value="Pup"/>
    <property type="match status" value="1"/>
</dbReference>
<comment type="function">
    <text evidence="5">Protein modifier that is covalently attached to lysine residues of substrate proteins, thereby targeting them for proteasomal degradation. The tagging system is termed pupylation.</text>
</comment>
<evidence type="ECO:0000256" key="5">
    <source>
        <dbReference type="HAMAP-Rule" id="MF_02106"/>
    </source>
</evidence>
<keyword evidence="5" id="KW-1017">Isopeptide bond</keyword>
<dbReference type="GO" id="GO:0019941">
    <property type="term" value="P:modification-dependent protein catabolic process"/>
    <property type="evidence" value="ECO:0007669"/>
    <property type="project" value="UniProtKB-UniRule"/>
</dbReference>
<evidence type="ECO:0000256" key="1">
    <source>
        <dbReference type="ARBA" id="ARBA00004707"/>
    </source>
</evidence>
<dbReference type="GO" id="GO:0031386">
    <property type="term" value="F:protein tag activity"/>
    <property type="evidence" value="ECO:0007669"/>
    <property type="project" value="UniProtKB-UniRule"/>
</dbReference>
<reference evidence="7 8" key="1">
    <citation type="submission" date="2019-06" db="EMBL/GenBank/DDBJ databases">
        <title>Description of Kitasatospora acidophila sp. nov. isolated from pine grove soil, and reclassification of Streptomyces novaecaesareae to Kitasatospora novaeceasareae comb. nov.</title>
        <authorList>
            <person name="Kim M.J."/>
        </authorList>
    </citation>
    <scope>NUCLEOTIDE SEQUENCE [LARGE SCALE GENOMIC DNA]</scope>
    <source>
        <strain evidence="7 8">MMS16-CNU292</strain>
    </source>
</reference>
<dbReference type="GO" id="GO:0070628">
    <property type="term" value="F:proteasome binding"/>
    <property type="evidence" value="ECO:0007669"/>
    <property type="project" value="UniProtKB-UniRule"/>
</dbReference>
<feature type="region of interest" description="ARC ATPase binding" evidence="5">
    <location>
        <begin position="29"/>
        <end position="66"/>
    </location>
</feature>
<proteinExistence type="inferred from homology"/>
<gene>
    <name evidence="5" type="primary">pup</name>
    <name evidence="7" type="ORF">E6W39_33395</name>
</gene>
<protein>
    <recommendedName>
        <fullName evidence="3 5">Prokaryotic ubiquitin-like protein Pup</fullName>
    </recommendedName>
    <alternativeName>
        <fullName evidence="4 5">Bacterial ubiquitin-like modifier</fullName>
    </alternativeName>
</protein>
<feature type="region of interest" description="Disordered" evidence="6">
    <location>
        <begin position="1"/>
        <end position="41"/>
    </location>
</feature>
<comment type="pathway">
    <text evidence="1 5">Protein degradation; proteasomal Pup-dependent pathway.</text>
</comment>
<comment type="caution">
    <text evidence="5">Lacks conserved residue(s) required for the propagation of feature annotation.</text>
</comment>
<dbReference type="RefSeq" id="WP_141636661.1">
    <property type="nucleotide sequence ID" value="NZ_VIGB01000003.1"/>
</dbReference>
<comment type="similarity">
    <text evidence="2 5">Belongs to the prokaryotic ubiquitin-like protein family.</text>
</comment>
<dbReference type="GO" id="GO:0010498">
    <property type="term" value="P:proteasomal protein catabolic process"/>
    <property type="evidence" value="ECO:0007669"/>
    <property type="project" value="UniProtKB-UniRule"/>
</dbReference>
<comment type="subunit">
    <text evidence="5">Strongly interacts with the proteasome-associated ATPase ARC through a hydrophobic interface; the interacting region of Pup lies in its C-terminal half. There is one Pup binding site per ARC hexamer ring.</text>
</comment>
<evidence type="ECO:0000313" key="7">
    <source>
        <dbReference type="EMBL" id="TQF06220.1"/>
    </source>
</evidence>
<organism evidence="7 8">
    <name type="scientific">Kitasatospora acidiphila</name>
    <dbReference type="NCBI Taxonomy" id="2567942"/>
    <lineage>
        <taxon>Bacteria</taxon>
        <taxon>Bacillati</taxon>
        <taxon>Actinomycetota</taxon>
        <taxon>Actinomycetes</taxon>
        <taxon>Kitasatosporales</taxon>
        <taxon>Streptomycetaceae</taxon>
        <taxon>Kitasatospora</taxon>
    </lineage>
</organism>
<dbReference type="OrthoDB" id="3254977at2"/>
<evidence type="ECO:0000256" key="6">
    <source>
        <dbReference type="SAM" id="MobiDB-lite"/>
    </source>
</evidence>
<feature type="cross-link" description="Isoglutamyl lysine isopeptide (Glu-Lys) (interchain with K-? in acceptor proteins)" evidence="5">
    <location>
        <position position="72"/>
    </location>
</feature>
<evidence type="ECO:0000256" key="2">
    <source>
        <dbReference type="ARBA" id="ARBA00010616"/>
    </source>
</evidence>
<keyword evidence="8" id="KW-1185">Reference proteome</keyword>
<evidence type="ECO:0000256" key="3">
    <source>
        <dbReference type="ARBA" id="ARBA00016748"/>
    </source>
</evidence>
<keyword evidence="5" id="KW-0833">Ubl conjugation pathway</keyword>
<sequence length="72" mass="7929">MATKDTGGGQQRANRATEDTEEQAADVQQSDELQERQDKLSDDVDAVLDEIDEVLESNAEDFVRGFVQKGGE</sequence>
<dbReference type="NCBIfam" id="TIGR03687">
    <property type="entry name" value="pupylate_cterm"/>
    <property type="match status" value="1"/>
</dbReference>
<name>A0A540WB02_9ACTN</name>
<comment type="domain">
    <text evidence="5">The N-terminal unstructured half of Pup provides a signal required to initiate unfolding and degradation by the proteasome but is not needed for pupylation, while the C-terminal helical half of Pup interacts with ARC to target proteins to the proteasome.</text>
</comment>
<feature type="compositionally biased region" description="Gly residues" evidence="6">
    <location>
        <begin position="1"/>
        <end position="10"/>
    </location>
</feature>
<dbReference type="UniPathway" id="UPA00997"/>
<dbReference type="Pfam" id="PF05639">
    <property type="entry name" value="Pup"/>
    <property type="match status" value="1"/>
</dbReference>
<comment type="caution">
    <text evidence="7">The sequence shown here is derived from an EMBL/GenBank/DDBJ whole genome shotgun (WGS) entry which is preliminary data.</text>
</comment>
<dbReference type="GO" id="GO:0070490">
    <property type="term" value="P:protein pupylation"/>
    <property type="evidence" value="ECO:0007669"/>
    <property type="project" value="UniProtKB-UniRule"/>
</dbReference>